<evidence type="ECO:0000313" key="3">
    <source>
        <dbReference type="EMBL" id="SDA61427.1"/>
    </source>
</evidence>
<dbReference type="PANTHER" id="PTHR42981">
    <property type="entry name" value="PYRUVATE DEHYDROGENASE [UBIQUINONE]"/>
    <property type="match status" value="1"/>
</dbReference>
<dbReference type="PANTHER" id="PTHR42981:SF2">
    <property type="entry name" value="PYRUVATE DEHYDROGENASE [UBIQUINONE]"/>
    <property type="match status" value="1"/>
</dbReference>
<name>A0ABY0MFD9_9LACO</name>
<evidence type="ECO:0000313" key="4">
    <source>
        <dbReference type="Proteomes" id="UP000181860"/>
    </source>
</evidence>
<organism evidence="3 4">
    <name type="scientific">Lactobacillus kefiranofaciens</name>
    <dbReference type="NCBI Taxonomy" id="267818"/>
    <lineage>
        <taxon>Bacteria</taxon>
        <taxon>Bacillati</taxon>
        <taxon>Bacillota</taxon>
        <taxon>Bacilli</taxon>
        <taxon>Lactobacillales</taxon>
        <taxon>Lactobacillaceae</taxon>
        <taxon>Lactobacillus</taxon>
    </lineage>
</organism>
<reference evidence="3 4" key="1">
    <citation type="submission" date="2016-10" db="EMBL/GenBank/DDBJ databases">
        <authorList>
            <person name="Varghese N."/>
            <person name="Submissions S."/>
        </authorList>
    </citation>
    <scope>NUCLEOTIDE SEQUENCE [LARGE SCALE GENOMIC DNA]</scope>
    <source>
        <strain evidence="3 4">ATCC 43761</strain>
    </source>
</reference>
<dbReference type="InterPro" id="IPR011766">
    <property type="entry name" value="TPP_enzyme_TPP-bd"/>
</dbReference>
<evidence type="ECO:0000259" key="2">
    <source>
        <dbReference type="Pfam" id="PF02775"/>
    </source>
</evidence>
<sequence>MARYNMHVLNIIFTNETLGFIQAEQEDESNQPLSGVIIPDNDWAKVAEGMNVKGVTVRTKKEFEEAVNEFKKMDGPMLIDIKYTHEMPYSTELNSLDDPAFVKKYQAEDLKPFSYFAEKYGLEADAATGASQHEESEPEEDEAPDTVSGASQH</sequence>
<dbReference type="SUPFAM" id="SSF52518">
    <property type="entry name" value="Thiamin diphosphate-binding fold (THDP-binding)"/>
    <property type="match status" value="1"/>
</dbReference>
<feature type="domain" description="Thiamine pyrophosphate enzyme TPP-binding" evidence="2">
    <location>
        <begin position="1"/>
        <end position="81"/>
    </location>
</feature>
<evidence type="ECO:0000256" key="1">
    <source>
        <dbReference type="SAM" id="MobiDB-lite"/>
    </source>
</evidence>
<gene>
    <name evidence="3" type="ORF">SAMN02983011_01668</name>
</gene>
<accession>A0ABY0MFD9</accession>
<protein>
    <submittedName>
        <fullName evidence="3">Thiamine pyrophosphate enzyme, C-terminal TPP binding domain</fullName>
    </submittedName>
</protein>
<dbReference type="Pfam" id="PF02775">
    <property type="entry name" value="TPP_enzyme_C"/>
    <property type="match status" value="1"/>
</dbReference>
<dbReference type="InterPro" id="IPR047211">
    <property type="entry name" value="POXB-like"/>
</dbReference>
<dbReference type="Gene3D" id="1.10.10.940">
    <property type="match status" value="1"/>
</dbReference>
<dbReference type="Gene3D" id="3.40.50.970">
    <property type="match status" value="1"/>
</dbReference>
<keyword evidence="4" id="KW-1185">Reference proteome</keyword>
<proteinExistence type="predicted"/>
<dbReference type="EMBL" id="FMXC01000020">
    <property type="protein sequence ID" value="SDA61427.1"/>
    <property type="molecule type" value="Genomic_DNA"/>
</dbReference>
<comment type="caution">
    <text evidence="3">The sequence shown here is derived from an EMBL/GenBank/DDBJ whole genome shotgun (WGS) entry which is preliminary data.</text>
</comment>
<feature type="region of interest" description="Disordered" evidence="1">
    <location>
        <begin position="126"/>
        <end position="153"/>
    </location>
</feature>
<dbReference type="Proteomes" id="UP000181860">
    <property type="component" value="Unassembled WGS sequence"/>
</dbReference>
<dbReference type="InterPro" id="IPR029061">
    <property type="entry name" value="THDP-binding"/>
</dbReference>